<dbReference type="PANTHER" id="PTHR12147:SF26">
    <property type="entry name" value="PEPTIDASE M28 DOMAIN-CONTAINING PROTEIN"/>
    <property type="match status" value="1"/>
</dbReference>
<sequence length="339" mass="37092">MLKGQNRLSRRTLLTGLGVLGIAGWSGYQLMAEESTAAILPAMQRGKVSSPVLFDRQRLMQHIAMLAQPEWNGRMAGSSGEAKAGEYIAREWQRYGLQPAGEGGTFFQSFPLPVLTLTSAGGRMRLAAGGVSDKKGDNLLALVPGRHPEKWQELVVVSCHYDHLGRWGNDLYPGANDNASGVAVVLELARRMVQKPPKRTVAFLAFSGEEAGLIGSRYFVAHPTLALEQVVAVLNLDSIGNFTEEYTYWAPESLPWRSLLTDHAEAVGIRLTEAAMNGHASDHLAFVEQGIPAVTVLAANWLEHNHTPRDLPEHVDPEGIMTIARWAWQVIMELAEGAR</sequence>
<evidence type="ECO:0000259" key="1">
    <source>
        <dbReference type="Pfam" id="PF04389"/>
    </source>
</evidence>
<dbReference type="Pfam" id="PF04389">
    <property type="entry name" value="Peptidase_M28"/>
    <property type="match status" value="1"/>
</dbReference>
<keyword evidence="3" id="KW-1185">Reference proteome</keyword>
<proteinExistence type="predicted"/>
<gene>
    <name evidence="2" type="ORF">EDD73_12824</name>
</gene>
<dbReference type="RefSeq" id="WP_131920403.1">
    <property type="nucleotide sequence ID" value="NZ_JAOQNU010000029.1"/>
</dbReference>
<comment type="caution">
    <text evidence="2">The sequence shown here is derived from an EMBL/GenBank/DDBJ whole genome shotgun (WGS) entry which is preliminary data.</text>
</comment>
<dbReference type="EMBL" id="SLXT01000028">
    <property type="protein sequence ID" value="TCP61486.1"/>
    <property type="molecule type" value="Genomic_DNA"/>
</dbReference>
<organism evidence="2 3">
    <name type="scientific">Heliophilum fasciatum</name>
    <dbReference type="NCBI Taxonomy" id="35700"/>
    <lineage>
        <taxon>Bacteria</taxon>
        <taxon>Bacillati</taxon>
        <taxon>Bacillota</taxon>
        <taxon>Clostridia</taxon>
        <taxon>Eubacteriales</taxon>
        <taxon>Heliobacteriaceae</taxon>
        <taxon>Heliophilum</taxon>
    </lineage>
</organism>
<name>A0A4V2SW86_9FIRM</name>
<dbReference type="InterPro" id="IPR045175">
    <property type="entry name" value="M28_fam"/>
</dbReference>
<dbReference type="PROSITE" id="PS51318">
    <property type="entry name" value="TAT"/>
    <property type="match status" value="1"/>
</dbReference>
<accession>A0A4V2SW86</accession>
<dbReference type="Gene3D" id="3.40.630.10">
    <property type="entry name" value="Zn peptidases"/>
    <property type="match status" value="1"/>
</dbReference>
<dbReference type="Proteomes" id="UP000294813">
    <property type="component" value="Unassembled WGS sequence"/>
</dbReference>
<evidence type="ECO:0000313" key="2">
    <source>
        <dbReference type="EMBL" id="TCP61486.1"/>
    </source>
</evidence>
<evidence type="ECO:0000313" key="3">
    <source>
        <dbReference type="Proteomes" id="UP000294813"/>
    </source>
</evidence>
<dbReference type="SUPFAM" id="SSF53187">
    <property type="entry name" value="Zn-dependent exopeptidases"/>
    <property type="match status" value="1"/>
</dbReference>
<dbReference type="GO" id="GO:0006508">
    <property type="term" value="P:proteolysis"/>
    <property type="evidence" value="ECO:0007669"/>
    <property type="project" value="InterPro"/>
</dbReference>
<dbReference type="AlphaFoldDB" id="A0A4V2SW86"/>
<reference evidence="2 3" key="1">
    <citation type="submission" date="2019-03" db="EMBL/GenBank/DDBJ databases">
        <title>Genomic Encyclopedia of Type Strains, Phase IV (KMG-IV): sequencing the most valuable type-strain genomes for metagenomic binning, comparative biology and taxonomic classification.</title>
        <authorList>
            <person name="Goeker M."/>
        </authorList>
    </citation>
    <scope>NUCLEOTIDE SEQUENCE [LARGE SCALE GENOMIC DNA]</scope>
    <source>
        <strain evidence="2 3">DSM 11170</strain>
    </source>
</reference>
<dbReference type="InterPro" id="IPR007484">
    <property type="entry name" value="Peptidase_M28"/>
</dbReference>
<feature type="domain" description="Peptidase M28" evidence="1">
    <location>
        <begin position="138"/>
        <end position="329"/>
    </location>
</feature>
<dbReference type="InterPro" id="IPR006311">
    <property type="entry name" value="TAT_signal"/>
</dbReference>
<dbReference type="PANTHER" id="PTHR12147">
    <property type="entry name" value="METALLOPEPTIDASE M28 FAMILY MEMBER"/>
    <property type="match status" value="1"/>
</dbReference>
<dbReference type="GO" id="GO:0008235">
    <property type="term" value="F:metalloexopeptidase activity"/>
    <property type="evidence" value="ECO:0007669"/>
    <property type="project" value="InterPro"/>
</dbReference>
<dbReference type="OrthoDB" id="233977at2"/>
<protein>
    <submittedName>
        <fullName evidence="2">Peptidase M28-like protein</fullName>
    </submittedName>
</protein>